<dbReference type="GO" id="GO:0071111">
    <property type="term" value="F:cyclic-guanylate-specific phosphodiesterase activity"/>
    <property type="evidence" value="ECO:0007669"/>
    <property type="project" value="InterPro"/>
</dbReference>
<gene>
    <name evidence="4" type="ORF">CA267_017815</name>
</gene>
<evidence type="ECO:0000256" key="1">
    <source>
        <dbReference type="SAM" id="Phobius"/>
    </source>
</evidence>
<dbReference type="Pfam" id="PF14827">
    <property type="entry name" value="dCache_3"/>
    <property type="match status" value="1"/>
</dbReference>
<dbReference type="Proteomes" id="UP000219285">
    <property type="component" value="Chromosome"/>
</dbReference>
<dbReference type="Gene3D" id="3.30.70.270">
    <property type="match status" value="1"/>
</dbReference>
<accession>A0A6M4MH80</accession>
<dbReference type="KEGG" id="apel:CA267_017815"/>
<dbReference type="InterPro" id="IPR001633">
    <property type="entry name" value="EAL_dom"/>
</dbReference>
<dbReference type="NCBIfam" id="TIGR00254">
    <property type="entry name" value="GGDEF"/>
    <property type="match status" value="1"/>
</dbReference>
<reference evidence="4 5" key="2">
    <citation type="submission" date="2020-04" db="EMBL/GenBank/DDBJ databases">
        <title>Complete genome sequence of Alteromonas pelagimontana 5.12T.</title>
        <authorList>
            <person name="Sinha R.K."/>
            <person name="Krishnan K.P."/>
            <person name="Kurian J.P."/>
        </authorList>
    </citation>
    <scope>NUCLEOTIDE SEQUENCE [LARGE SCALE GENOMIC DNA]</scope>
    <source>
        <strain evidence="4 5">5.12</strain>
    </source>
</reference>
<dbReference type="RefSeq" id="WP_075609537.1">
    <property type="nucleotide sequence ID" value="NZ_CP052766.1"/>
</dbReference>
<dbReference type="Pfam" id="PF00990">
    <property type="entry name" value="GGDEF"/>
    <property type="match status" value="1"/>
</dbReference>
<keyword evidence="5" id="KW-1185">Reference proteome</keyword>
<dbReference type="SUPFAM" id="SSF158472">
    <property type="entry name" value="HAMP domain-like"/>
    <property type="match status" value="1"/>
</dbReference>
<dbReference type="SMART" id="SM00052">
    <property type="entry name" value="EAL"/>
    <property type="match status" value="1"/>
</dbReference>
<organism evidence="4 5">
    <name type="scientific">Alteromonas pelagimontana</name>
    <dbReference type="NCBI Taxonomy" id="1858656"/>
    <lineage>
        <taxon>Bacteria</taxon>
        <taxon>Pseudomonadati</taxon>
        <taxon>Pseudomonadota</taxon>
        <taxon>Gammaproteobacteria</taxon>
        <taxon>Alteromonadales</taxon>
        <taxon>Alteromonadaceae</taxon>
        <taxon>Alteromonas/Salinimonas group</taxon>
        <taxon>Alteromonas</taxon>
    </lineage>
</organism>
<feature type="domain" description="HAMP" evidence="3">
    <location>
        <begin position="295"/>
        <end position="348"/>
    </location>
</feature>
<feature type="transmembrane region" description="Helical" evidence="1">
    <location>
        <begin position="271"/>
        <end position="293"/>
    </location>
</feature>
<dbReference type="Gene3D" id="6.10.340.10">
    <property type="match status" value="1"/>
</dbReference>
<dbReference type="SUPFAM" id="SSF55073">
    <property type="entry name" value="Nucleotide cyclase"/>
    <property type="match status" value="1"/>
</dbReference>
<dbReference type="CDD" id="cd01949">
    <property type="entry name" value="GGDEF"/>
    <property type="match status" value="1"/>
</dbReference>
<dbReference type="CDD" id="cd06225">
    <property type="entry name" value="HAMP"/>
    <property type="match status" value="1"/>
</dbReference>
<dbReference type="EMBL" id="CP052766">
    <property type="protein sequence ID" value="QJR82479.1"/>
    <property type="molecule type" value="Genomic_DNA"/>
</dbReference>
<evidence type="ECO:0000259" key="3">
    <source>
        <dbReference type="PROSITE" id="PS50885"/>
    </source>
</evidence>
<keyword evidence="1" id="KW-0812">Transmembrane</keyword>
<dbReference type="InterPro" id="IPR050706">
    <property type="entry name" value="Cyclic-di-GMP_PDE-like"/>
</dbReference>
<dbReference type="InterPro" id="IPR029787">
    <property type="entry name" value="Nucleotide_cyclase"/>
</dbReference>
<dbReference type="AlphaFoldDB" id="A0A6M4MH80"/>
<dbReference type="InterPro" id="IPR003660">
    <property type="entry name" value="HAMP_dom"/>
</dbReference>
<keyword evidence="1" id="KW-1133">Transmembrane helix</keyword>
<dbReference type="Pfam" id="PF00563">
    <property type="entry name" value="EAL"/>
    <property type="match status" value="1"/>
</dbReference>
<feature type="transmembrane region" description="Helical" evidence="1">
    <location>
        <begin position="12"/>
        <end position="29"/>
    </location>
</feature>
<dbReference type="OrthoDB" id="9804951at2"/>
<proteinExistence type="predicted"/>
<sequence length="777" mass="86573">MEISLRQSIFRILLGGVVFTAVLILLNVWTATSRMVNNQVERELNVAQSVFTKVVEGREQQLINSATVLTADFSFKQAVATGDIPTIASAWTNQRSRIHADLMVLLDLQGNVINSQPQQFLSGMRFPLPDLLQQVSKQGGANEFIVVDGQLYQMILLPVGAPTPVAIAGIGLVINEAFLVDLKAVIQADIIISTDKERNASPVVMTASLAETKAQHILQHKPQAVSWLDITMGGENNYDTRELMLPNGEVAPVDILMAVDISDHYKNFSELQFSIISISLVAMVFSLAVSMLLSRRVSKPVAHLVKAVEKVAEGDYEQSLNVKGRLSEISNLASAFSSMQRSIKSREDRIRFQAQHDLLTGLFNRSYIEHLINQRMDSAEHFQVIAINLLGFRTINDLYGYANGDYCLKILSERLLRWPGVAGRLSGSEILYIPEQMLSQLQLETLRHILEQPVESDLLAIPMKVVFAEIRCPGNIDNAEDLFRKVNIVIDEAVKSSQWLLPYEQALEKSYLRRLAIITELKNALVAEQAELSMVYQPKVFLSTLQICSMEALVRWNNKLLGFVPPDEFIAIAEQAGMIEQVTTWVMRKTINDLAMFRAAGHTFTIAMNLSSHDIQNRALLDKLADLLAAQGLEPTDLELEITESDLVADADLATENLRQLKAKGFRLAIDDFGTGYSSLAYLKHLPIDTIKIDKSFVLNLSNDVDDQQIVRTILHLASVFELKVVAEGVEDEAAFALLRDWHCDIAQGYFISKPLSIAALTEWLAVSPYSQNAEKL</sequence>
<dbReference type="PROSITE" id="PS50883">
    <property type="entry name" value="EAL"/>
    <property type="match status" value="1"/>
</dbReference>
<dbReference type="SMART" id="SM00267">
    <property type="entry name" value="GGDEF"/>
    <property type="match status" value="1"/>
</dbReference>
<dbReference type="InterPro" id="IPR000160">
    <property type="entry name" value="GGDEF_dom"/>
</dbReference>
<dbReference type="InterPro" id="IPR029150">
    <property type="entry name" value="dCache_3"/>
</dbReference>
<dbReference type="CDD" id="cd01948">
    <property type="entry name" value="EAL"/>
    <property type="match status" value="1"/>
</dbReference>
<dbReference type="GO" id="GO:0016020">
    <property type="term" value="C:membrane"/>
    <property type="evidence" value="ECO:0007669"/>
    <property type="project" value="InterPro"/>
</dbReference>
<reference evidence="5" key="1">
    <citation type="submission" date="2014-12" db="EMBL/GenBank/DDBJ databases">
        <title>Complete genome sequence of a multi-drug resistant Klebsiella pneumoniae.</title>
        <authorList>
            <person name="Hua X."/>
            <person name="Chen Q."/>
            <person name="Li X."/>
            <person name="Feng Y."/>
            <person name="Ruan Z."/>
            <person name="Yu Y."/>
        </authorList>
    </citation>
    <scope>NUCLEOTIDE SEQUENCE [LARGE SCALE GENOMIC DNA]</scope>
    <source>
        <strain evidence="5">5.12</strain>
    </source>
</reference>
<dbReference type="SMART" id="SM00304">
    <property type="entry name" value="HAMP"/>
    <property type="match status" value="1"/>
</dbReference>
<evidence type="ECO:0000313" key="4">
    <source>
        <dbReference type="EMBL" id="QJR82479.1"/>
    </source>
</evidence>
<evidence type="ECO:0000313" key="5">
    <source>
        <dbReference type="Proteomes" id="UP000219285"/>
    </source>
</evidence>
<dbReference type="PANTHER" id="PTHR33121">
    <property type="entry name" value="CYCLIC DI-GMP PHOSPHODIESTERASE PDEF"/>
    <property type="match status" value="1"/>
</dbReference>
<dbReference type="PANTHER" id="PTHR33121:SF19">
    <property type="entry name" value="CYCLIC DI-GMP PHOSPHODIESTERASE PA2567"/>
    <property type="match status" value="1"/>
</dbReference>
<feature type="domain" description="EAL" evidence="2">
    <location>
        <begin position="514"/>
        <end position="769"/>
    </location>
</feature>
<name>A0A6M4MH80_9ALTE</name>
<dbReference type="Pfam" id="PF00672">
    <property type="entry name" value="HAMP"/>
    <property type="match status" value="1"/>
</dbReference>
<dbReference type="GO" id="GO:0007165">
    <property type="term" value="P:signal transduction"/>
    <property type="evidence" value="ECO:0007669"/>
    <property type="project" value="InterPro"/>
</dbReference>
<dbReference type="InterPro" id="IPR035919">
    <property type="entry name" value="EAL_sf"/>
</dbReference>
<keyword evidence="1" id="KW-0472">Membrane</keyword>
<dbReference type="SUPFAM" id="SSF141868">
    <property type="entry name" value="EAL domain-like"/>
    <property type="match status" value="1"/>
</dbReference>
<dbReference type="Gene3D" id="3.20.20.450">
    <property type="entry name" value="EAL domain"/>
    <property type="match status" value="1"/>
</dbReference>
<evidence type="ECO:0000259" key="2">
    <source>
        <dbReference type="PROSITE" id="PS50883"/>
    </source>
</evidence>
<protein>
    <submittedName>
        <fullName evidence="4">EAL domain-containing protein</fullName>
    </submittedName>
</protein>
<dbReference type="InterPro" id="IPR043128">
    <property type="entry name" value="Rev_trsase/Diguanyl_cyclase"/>
</dbReference>
<dbReference type="PROSITE" id="PS50885">
    <property type="entry name" value="HAMP"/>
    <property type="match status" value="1"/>
</dbReference>